<dbReference type="CDD" id="cd06257">
    <property type="entry name" value="DnaJ"/>
    <property type="match status" value="1"/>
</dbReference>
<dbReference type="InterPro" id="IPR001623">
    <property type="entry name" value="DnaJ_domain"/>
</dbReference>
<evidence type="ECO:0000259" key="3">
    <source>
        <dbReference type="PROSITE" id="PS50076"/>
    </source>
</evidence>
<dbReference type="PANTHER" id="PTHR24074">
    <property type="entry name" value="CO-CHAPERONE PROTEIN DJLA"/>
    <property type="match status" value="1"/>
</dbReference>
<dbReference type="PROSITE" id="PS51257">
    <property type="entry name" value="PROKAR_LIPOPROTEIN"/>
    <property type="match status" value="1"/>
</dbReference>
<keyword evidence="2" id="KW-0472">Membrane</keyword>
<reference evidence="4 5" key="1">
    <citation type="journal article" date="2019" name="Int. J. Syst. Evol. Microbiol.">
        <title>The Global Catalogue of Microorganisms (GCM) 10K type strain sequencing project: providing services to taxonomists for standard genome sequencing and annotation.</title>
        <authorList>
            <consortium name="The Broad Institute Genomics Platform"/>
            <consortium name="The Broad Institute Genome Sequencing Center for Infectious Disease"/>
            <person name="Wu L."/>
            <person name="Ma J."/>
        </authorList>
    </citation>
    <scope>NUCLEOTIDE SEQUENCE [LARGE SCALE GENOMIC DNA]</scope>
    <source>
        <strain evidence="4 5">CGMCC 1.12125</strain>
    </source>
</reference>
<keyword evidence="2" id="KW-0812">Transmembrane</keyword>
<comment type="caution">
    <text evidence="4">The sequence shown here is derived from an EMBL/GenBank/DDBJ whole genome shotgun (WGS) entry which is preliminary data.</text>
</comment>
<dbReference type="Gene3D" id="1.10.287.110">
    <property type="entry name" value="DnaJ domain"/>
    <property type="match status" value="1"/>
</dbReference>
<feature type="transmembrane region" description="Helical" evidence="2">
    <location>
        <begin position="31"/>
        <end position="48"/>
    </location>
</feature>
<dbReference type="PRINTS" id="PR00625">
    <property type="entry name" value="JDOMAIN"/>
</dbReference>
<dbReference type="SMART" id="SM00271">
    <property type="entry name" value="DnaJ"/>
    <property type="match status" value="1"/>
</dbReference>
<name>A0ABD6C7Y9_9EURY</name>
<evidence type="ECO:0000256" key="2">
    <source>
        <dbReference type="SAM" id="Phobius"/>
    </source>
</evidence>
<dbReference type="Pfam" id="PF00226">
    <property type="entry name" value="DnaJ"/>
    <property type="match status" value="1"/>
</dbReference>
<accession>A0ABD6C7Y9</accession>
<dbReference type="EMBL" id="JBHUDJ010000001">
    <property type="protein sequence ID" value="MFD1585372.1"/>
    <property type="molecule type" value="Genomic_DNA"/>
</dbReference>
<feature type="compositionally biased region" description="Basic and acidic residues" evidence="1">
    <location>
        <begin position="158"/>
        <end position="185"/>
    </location>
</feature>
<keyword evidence="5" id="KW-1185">Reference proteome</keyword>
<dbReference type="SUPFAM" id="SSF46565">
    <property type="entry name" value="Chaperone J-domain"/>
    <property type="match status" value="1"/>
</dbReference>
<organism evidence="4 5">
    <name type="scientific">Halorientalis brevis</name>
    <dbReference type="NCBI Taxonomy" id="1126241"/>
    <lineage>
        <taxon>Archaea</taxon>
        <taxon>Methanobacteriati</taxon>
        <taxon>Methanobacteriota</taxon>
        <taxon>Stenosarchaea group</taxon>
        <taxon>Halobacteria</taxon>
        <taxon>Halobacteriales</taxon>
        <taxon>Haloarculaceae</taxon>
        <taxon>Halorientalis</taxon>
    </lineage>
</organism>
<keyword evidence="2" id="KW-1133">Transmembrane helix</keyword>
<dbReference type="RefSeq" id="WP_247377623.1">
    <property type="nucleotide sequence ID" value="NZ_JALLGV010000004.1"/>
</dbReference>
<evidence type="ECO:0000313" key="5">
    <source>
        <dbReference type="Proteomes" id="UP001597119"/>
    </source>
</evidence>
<dbReference type="AlphaFoldDB" id="A0ABD6C7Y9"/>
<feature type="transmembrane region" description="Helical" evidence="2">
    <location>
        <begin position="7"/>
        <end position="25"/>
    </location>
</feature>
<evidence type="ECO:0000256" key="1">
    <source>
        <dbReference type="SAM" id="MobiDB-lite"/>
    </source>
</evidence>
<feature type="region of interest" description="Disordered" evidence="1">
    <location>
        <begin position="66"/>
        <end position="185"/>
    </location>
</feature>
<evidence type="ECO:0000313" key="4">
    <source>
        <dbReference type="EMBL" id="MFD1585372.1"/>
    </source>
</evidence>
<dbReference type="PROSITE" id="PS50076">
    <property type="entry name" value="DNAJ_2"/>
    <property type="match status" value="1"/>
</dbReference>
<dbReference type="InterPro" id="IPR036869">
    <property type="entry name" value="J_dom_sf"/>
</dbReference>
<proteinExistence type="predicted"/>
<protein>
    <submittedName>
        <fullName evidence="4">J domain-containing protein</fullName>
    </submittedName>
</protein>
<feature type="domain" description="J" evidence="3">
    <location>
        <begin position="135"/>
        <end position="185"/>
    </location>
</feature>
<dbReference type="Proteomes" id="UP001597119">
    <property type="component" value="Unassembled WGS sequence"/>
</dbReference>
<dbReference type="InterPro" id="IPR050817">
    <property type="entry name" value="DjlA_DnaK_co-chaperone"/>
</dbReference>
<gene>
    <name evidence="4" type="ORF">ACFR9U_00125</name>
</gene>
<sequence>MQHDRLITGIAIALAGCAILLALLGVVYNPAIIFVALALGAAAYFMWYQTSGRLARRVYRSVERQARKNAGASGNGQRRTRERGGFGAGPREDWVPPGGRTGQRTRRQRGGFGGQRRQRRQRRPPSPNDGPSEAEAYKVLGLDPGADDDTVKQAYRQKVKEVHPDTDGGDEEQFKRVNRAYERLT</sequence>